<keyword evidence="2 6" id="KW-0732">Signal</keyword>
<dbReference type="GO" id="GO:0016811">
    <property type="term" value="F:hydrolase activity, acting on carbon-nitrogen (but not peptide) bonds, in linear amides"/>
    <property type="evidence" value="ECO:0007669"/>
    <property type="project" value="InterPro"/>
</dbReference>
<evidence type="ECO:0000256" key="5">
    <source>
        <dbReference type="PIRSR" id="PIRSR001227-1"/>
    </source>
</evidence>
<evidence type="ECO:0000256" key="6">
    <source>
        <dbReference type="SAM" id="SignalP"/>
    </source>
</evidence>
<feature type="chain" id="PRO_5032518126" evidence="6">
    <location>
        <begin position="34"/>
        <end position="694"/>
    </location>
</feature>
<protein>
    <submittedName>
        <fullName evidence="7">Penicillin acylase family protein</fullName>
    </submittedName>
</protein>
<dbReference type="Pfam" id="PF01804">
    <property type="entry name" value="Penicil_amidase"/>
    <property type="match status" value="1"/>
</dbReference>
<accession>A0A7T4PMQ8</accession>
<feature type="signal peptide" evidence="6">
    <location>
        <begin position="1"/>
        <end position="33"/>
    </location>
</feature>
<dbReference type="SUPFAM" id="SSF56235">
    <property type="entry name" value="N-terminal nucleophile aminohydrolases (Ntn hydrolases)"/>
    <property type="match status" value="1"/>
</dbReference>
<dbReference type="PROSITE" id="PS51318">
    <property type="entry name" value="TAT"/>
    <property type="match status" value="1"/>
</dbReference>
<dbReference type="InterPro" id="IPR002692">
    <property type="entry name" value="S45"/>
</dbReference>
<dbReference type="EMBL" id="CP065959">
    <property type="protein sequence ID" value="QQC93042.1"/>
    <property type="molecule type" value="Genomic_DNA"/>
</dbReference>
<organism evidence="7 8">
    <name type="scientific">Streptomyces alfalfae</name>
    <dbReference type="NCBI Taxonomy" id="1642299"/>
    <lineage>
        <taxon>Bacteria</taxon>
        <taxon>Bacillati</taxon>
        <taxon>Actinomycetota</taxon>
        <taxon>Actinomycetes</taxon>
        <taxon>Kitasatosporales</taxon>
        <taxon>Streptomycetaceae</taxon>
        <taxon>Streptomyces</taxon>
    </lineage>
</organism>
<gene>
    <name evidence="7" type="ORF">I8755_35415</name>
</gene>
<evidence type="ECO:0000313" key="7">
    <source>
        <dbReference type="EMBL" id="QQC93042.1"/>
    </source>
</evidence>
<dbReference type="Gene3D" id="2.30.120.10">
    <property type="match status" value="1"/>
</dbReference>
<name>A0A7T4PMQ8_9ACTN</name>
<evidence type="ECO:0000256" key="3">
    <source>
        <dbReference type="ARBA" id="ARBA00022801"/>
    </source>
</evidence>
<dbReference type="Proteomes" id="UP000596130">
    <property type="component" value="Chromosome"/>
</dbReference>
<keyword evidence="3" id="KW-0378">Hydrolase</keyword>
<dbReference type="Gene3D" id="1.10.1400.10">
    <property type="match status" value="1"/>
</dbReference>
<comment type="similarity">
    <text evidence="1">Belongs to the peptidase S45 family.</text>
</comment>
<sequence length="694" mass="75572">MTQTRVFPRRFVLRAAAGTAAATMMANSGSAVASLAGQQWQLTREPGGARHLKVGWDEWAVPTVSAKDEFDVTYGVGYVQARTNAREILDIYGRARGGAAALWGPDYLAEDEFTIQLGLHTKTDLWTRAQKPKTLARVRAFCEGFNAACSENAELGGDRREILPVTPRDIIAHLLRASTRFTTLDSQGLAFPPDQFTNTVGSNGWAVSGGRSTTGHAMLVINPHLVWRGYQRFFEMRTRHPGRDFHGVTLLGLPWQQMGYSPAVGWGHTVNPVPNMSVYDLNLSGNRYLYNGRQRRLKVTEHRVEVRGAEPVTVVERHSVHGPVVTAPDGTDVAVRIAGVLHHPATSALESWWRLSFATSVQELFKVHDGAPLPLFNMIAADALGSIGALYCGTPPVRAHGDFDDSKRRLPGDDPKWLWRRVHQASRMPRVINPESGWVQNCNETPWLYTDPPLPAEDWPSAIAPSVDQVDDFRPIASRRWLKAQKKISPEQLLGLKFSKRALLADVVLDELLAAATGETDLEDAVQVLTAWDRRANQDSEGYVLFYLWSMQNLSGIGDKTLFRCAAEPGGLPTGLADPAAAVATLRDAKAILLGTGAPLDASVGQVVSLGDGPDAIPGDGGSGLVGVLKAFEIMPTADGFKKVLGDTWVSLVQFRPVGETTAESVLVYGNATEPGAPPSKSQYAVWASDRLRT</sequence>
<dbReference type="GO" id="GO:0017000">
    <property type="term" value="P:antibiotic biosynthetic process"/>
    <property type="evidence" value="ECO:0007669"/>
    <property type="project" value="InterPro"/>
</dbReference>
<dbReference type="InterPro" id="IPR029055">
    <property type="entry name" value="Ntn_hydrolases_N"/>
</dbReference>
<dbReference type="AlphaFoldDB" id="A0A7T4PMQ8"/>
<evidence type="ECO:0000256" key="2">
    <source>
        <dbReference type="ARBA" id="ARBA00022729"/>
    </source>
</evidence>
<reference evidence="7 8" key="1">
    <citation type="submission" date="2020-12" db="EMBL/GenBank/DDBJ databases">
        <title>Identification and biosynthesis of polyene macrolides produced by Streptomyces alfalfae Men-myco-93-63.</title>
        <authorList>
            <person name="Liu D."/>
            <person name="Li Y."/>
            <person name="Liu L."/>
            <person name="Han X."/>
            <person name="Shen F."/>
        </authorList>
    </citation>
    <scope>NUCLEOTIDE SEQUENCE [LARGE SCALE GENOMIC DNA]</scope>
    <source>
        <strain evidence="7 8">Men-myco-93-63</strain>
    </source>
</reference>
<dbReference type="PANTHER" id="PTHR34218:SF3">
    <property type="entry name" value="ACYL-HOMOSERINE LACTONE ACYLASE PVDQ"/>
    <property type="match status" value="1"/>
</dbReference>
<evidence type="ECO:0000256" key="1">
    <source>
        <dbReference type="ARBA" id="ARBA00006586"/>
    </source>
</evidence>
<dbReference type="InterPro" id="IPR043146">
    <property type="entry name" value="Penicillin_amidase_N_B-knob"/>
</dbReference>
<dbReference type="InterPro" id="IPR006311">
    <property type="entry name" value="TAT_signal"/>
</dbReference>
<dbReference type="InterPro" id="IPR043147">
    <property type="entry name" value="Penicillin_amidase_A-knob"/>
</dbReference>
<evidence type="ECO:0000256" key="4">
    <source>
        <dbReference type="ARBA" id="ARBA00023145"/>
    </source>
</evidence>
<dbReference type="Gene3D" id="1.10.439.10">
    <property type="entry name" value="Penicillin Amidohydrolase, domain 1"/>
    <property type="match status" value="1"/>
</dbReference>
<dbReference type="PANTHER" id="PTHR34218">
    <property type="entry name" value="PEPTIDASE S45 PENICILLIN AMIDASE"/>
    <property type="match status" value="1"/>
</dbReference>
<keyword evidence="4" id="KW-0865">Zymogen</keyword>
<dbReference type="InterPro" id="IPR023343">
    <property type="entry name" value="Penicillin_amidase_dom1"/>
</dbReference>
<proteinExistence type="inferred from homology"/>
<dbReference type="RefSeq" id="WP_198504605.1">
    <property type="nucleotide sequence ID" value="NZ_CP065959.1"/>
</dbReference>
<feature type="active site" description="Nucleophile" evidence="5">
    <location>
        <position position="202"/>
    </location>
</feature>
<dbReference type="Gene3D" id="3.60.20.10">
    <property type="entry name" value="Glutamine Phosphoribosylpyrophosphate, subunit 1, domain 1"/>
    <property type="match status" value="1"/>
</dbReference>
<evidence type="ECO:0000313" key="8">
    <source>
        <dbReference type="Proteomes" id="UP000596130"/>
    </source>
</evidence>